<organism evidence="12">
    <name type="scientific">Noctiluca scintillans</name>
    <name type="common">Sea sparkle</name>
    <name type="synonym">Red tide dinoflagellate</name>
    <dbReference type="NCBI Taxonomy" id="2966"/>
    <lineage>
        <taxon>Eukaryota</taxon>
        <taxon>Sar</taxon>
        <taxon>Alveolata</taxon>
        <taxon>Dinophyceae</taxon>
        <taxon>Noctilucales</taxon>
        <taxon>Noctilucaceae</taxon>
        <taxon>Noctiluca</taxon>
    </lineage>
</organism>
<evidence type="ECO:0000256" key="7">
    <source>
        <dbReference type="ARBA" id="ARBA00022737"/>
    </source>
</evidence>
<evidence type="ECO:0000256" key="11">
    <source>
        <dbReference type="SAM" id="SignalP"/>
    </source>
</evidence>
<evidence type="ECO:0000256" key="6">
    <source>
        <dbReference type="ARBA" id="ARBA00022692"/>
    </source>
</evidence>
<keyword evidence="3" id="KW-0813">Transport</keyword>
<feature type="transmembrane region" description="Helical" evidence="10">
    <location>
        <begin position="269"/>
        <end position="288"/>
    </location>
</feature>
<feature type="transmembrane region" description="Helical" evidence="10">
    <location>
        <begin position="204"/>
        <end position="224"/>
    </location>
</feature>
<keyword evidence="9 10" id="KW-0472">Membrane</keyword>
<evidence type="ECO:0000313" key="12">
    <source>
        <dbReference type="EMBL" id="CAD8869238.1"/>
    </source>
</evidence>
<gene>
    <name evidence="12" type="ORF">NSCI0253_LOCUS43594</name>
</gene>
<accession>A0A7S1FIZ8</accession>
<dbReference type="EMBL" id="HBFQ01061470">
    <property type="protein sequence ID" value="CAD8869238.1"/>
    <property type="molecule type" value="Transcribed_RNA"/>
</dbReference>
<feature type="chain" id="PRO_5030621483" description="Sugar transporter SWEET" evidence="11">
    <location>
        <begin position="23"/>
        <end position="361"/>
    </location>
</feature>
<name>A0A7S1FIZ8_NOCSC</name>
<dbReference type="Gene3D" id="1.20.1280.290">
    <property type="match status" value="2"/>
</dbReference>
<evidence type="ECO:0000256" key="9">
    <source>
        <dbReference type="ARBA" id="ARBA00023136"/>
    </source>
</evidence>
<comment type="similarity">
    <text evidence="2">Belongs to the SWEET sugar transporter family.</text>
</comment>
<dbReference type="GO" id="GO:0051119">
    <property type="term" value="F:sugar transmembrane transporter activity"/>
    <property type="evidence" value="ECO:0007669"/>
    <property type="project" value="InterPro"/>
</dbReference>
<proteinExistence type="inferred from homology"/>
<dbReference type="PANTHER" id="PTHR10791:SF30">
    <property type="entry name" value="SUGAR TRANSPORTER SWEET1"/>
    <property type="match status" value="1"/>
</dbReference>
<dbReference type="GO" id="GO:0005886">
    <property type="term" value="C:plasma membrane"/>
    <property type="evidence" value="ECO:0007669"/>
    <property type="project" value="UniProtKB-SubCell"/>
</dbReference>
<comment type="subcellular location">
    <subcellularLocation>
        <location evidence="1">Cell membrane</location>
        <topology evidence="1">Multi-pass membrane protein</topology>
    </subcellularLocation>
</comment>
<feature type="transmembrane region" description="Helical" evidence="10">
    <location>
        <begin position="142"/>
        <end position="164"/>
    </location>
</feature>
<dbReference type="AlphaFoldDB" id="A0A7S1FIZ8"/>
<dbReference type="InterPro" id="IPR004316">
    <property type="entry name" value="SWEET_rpt"/>
</dbReference>
<evidence type="ECO:0000256" key="1">
    <source>
        <dbReference type="ARBA" id="ARBA00004651"/>
    </source>
</evidence>
<feature type="signal peptide" evidence="11">
    <location>
        <begin position="1"/>
        <end position="22"/>
    </location>
</feature>
<dbReference type="InterPro" id="IPR047664">
    <property type="entry name" value="SWEET"/>
</dbReference>
<feature type="transmembrane region" description="Helical" evidence="10">
    <location>
        <begin position="97"/>
        <end position="121"/>
    </location>
</feature>
<feature type="transmembrane region" description="Helical" evidence="10">
    <location>
        <begin position="230"/>
        <end position="257"/>
    </location>
</feature>
<protein>
    <recommendedName>
        <fullName evidence="13">Sugar transporter SWEET</fullName>
    </recommendedName>
</protein>
<feature type="transmembrane region" description="Helical" evidence="10">
    <location>
        <begin position="170"/>
        <end position="192"/>
    </location>
</feature>
<evidence type="ECO:0000256" key="4">
    <source>
        <dbReference type="ARBA" id="ARBA00022475"/>
    </source>
</evidence>
<evidence type="ECO:0008006" key="13">
    <source>
        <dbReference type="Google" id="ProtNLM"/>
    </source>
</evidence>
<evidence type="ECO:0000256" key="10">
    <source>
        <dbReference type="SAM" id="Phobius"/>
    </source>
</evidence>
<keyword evidence="11" id="KW-0732">Signal</keyword>
<dbReference type="PANTHER" id="PTHR10791">
    <property type="entry name" value="RAG1-ACTIVATING PROTEIN 1"/>
    <property type="match status" value="1"/>
</dbReference>
<feature type="transmembrane region" description="Helical" evidence="10">
    <location>
        <begin position="294"/>
        <end position="313"/>
    </location>
</feature>
<dbReference type="Pfam" id="PF03083">
    <property type="entry name" value="MtN3_slv"/>
    <property type="match status" value="2"/>
</dbReference>
<reference evidence="12" key="1">
    <citation type="submission" date="2021-01" db="EMBL/GenBank/DDBJ databases">
        <authorList>
            <person name="Corre E."/>
            <person name="Pelletier E."/>
            <person name="Niang G."/>
            <person name="Scheremetjew M."/>
            <person name="Finn R."/>
            <person name="Kale V."/>
            <person name="Holt S."/>
            <person name="Cochrane G."/>
            <person name="Meng A."/>
            <person name="Brown T."/>
            <person name="Cohen L."/>
        </authorList>
    </citation>
    <scope>NUCLEOTIDE SEQUENCE</scope>
</reference>
<evidence type="ECO:0000256" key="8">
    <source>
        <dbReference type="ARBA" id="ARBA00022989"/>
    </source>
</evidence>
<keyword evidence="8 10" id="KW-1133">Transmembrane helix</keyword>
<evidence type="ECO:0000256" key="5">
    <source>
        <dbReference type="ARBA" id="ARBA00022597"/>
    </source>
</evidence>
<sequence>MIFVREVLRLVVVFHGVTSVCSHSKNPASTLVRQIGPSPVLRMSAAQIAHGKATPVLGMSLVSSDSARASTVKVNASAIAKIETQSDQRPVVPAHSWFAFTFSLAFVVKSLCMMSNVMFQISPFTQVKQFAIKGDTGEMDPAPLLSILYGGCQWCFYGLFAYLVTNKTGFLVLVYSNILGAVLGVYYIFGFHRNCKNEKVFRKLRMYYQFVVSLVVAQICAMISLQRERALFFCGLVSSAWSVIGAFSMLATLPVILETRCSGTINLPLLTVGALSAVLWLVCGIMLWDPWITVPNAMGLVISGFAFSLVWRFPKKLEEGSMEAASRRTSEHFAETFLQDSTFPAPEYGTMDIIAETGGTI</sequence>
<keyword evidence="4" id="KW-1003">Cell membrane</keyword>
<keyword evidence="6 10" id="KW-0812">Transmembrane</keyword>
<keyword evidence="7" id="KW-0677">Repeat</keyword>
<evidence type="ECO:0000256" key="2">
    <source>
        <dbReference type="ARBA" id="ARBA00007809"/>
    </source>
</evidence>
<evidence type="ECO:0000256" key="3">
    <source>
        <dbReference type="ARBA" id="ARBA00022448"/>
    </source>
</evidence>
<keyword evidence="5" id="KW-0762">Sugar transport</keyword>